<gene>
    <name evidence="1" type="primary">Piso0_001247</name>
    <name evidence="1" type="ORF">GNLVRS01_PISO0I00734g</name>
</gene>
<organism evidence="1 2">
    <name type="scientific">Pichia sorbitophila (strain ATCC MYA-4447 / BCRC 22081 / CBS 7064 / NBRC 10061 / NRRL Y-12695)</name>
    <name type="common">Hybrid yeast</name>
    <dbReference type="NCBI Taxonomy" id="559304"/>
    <lineage>
        <taxon>Eukaryota</taxon>
        <taxon>Fungi</taxon>
        <taxon>Dikarya</taxon>
        <taxon>Ascomycota</taxon>
        <taxon>Saccharomycotina</taxon>
        <taxon>Pichiomycetes</taxon>
        <taxon>Debaryomycetaceae</taxon>
        <taxon>Millerozyma</taxon>
    </lineage>
</organism>
<dbReference type="eggNOG" id="ENOG502RPSC">
    <property type="taxonomic scope" value="Eukaryota"/>
</dbReference>
<dbReference type="InParanoid" id="G8YDV0"/>
<sequence>MNVLRLLHRTRFTQKGLNRCFLSSEAVNLEKKRDTVLDKSLDASCSTEREKGSVNLGYNIFTGGNVVGKKEYIRLDPTTYPNPLYNMSKAEMLALNEKEYKHLTQIPYKSHDETNKFCYNITNIVDELIMTNTKKAVKYLTTLRDDYLHSTIVASLENKFKRDNIKSSLLEYTINPSGVKFRSSFFRILDNILKSDADNERKTQVLMEYLIKLASIDVVNENVIVLRAGFFDKIFALVPASSYAEFYACLLNINIQPSILSKLYPLKYTLVMGSNSEKFVVRTGWLKPKWHDLQTPVFSENHKRRMINFFSVKDLRQYAIFAIQKKDIVDSNLYMGLLLKKFERKYTDIIDGKSDNILEKTSFTYDIQAVLTVVLKHVMTFSGPKNCIPVLKYMIDNNLEIKFDNILTILQHLRESQNFEEALVLINEINLHTLNSTDTEKLVHEILLLIKSKYPKTPKIYLGYVVSMLSKVNSQVEGNQCINLLDKLGIISLVYKNNTTEPSSYPEIKRANVDPLLTIPSMQQEVLLNVYEILLNSLDPSERTPEMIVKMYSNYSNIIIEEISRDSADSTDKFLKVDKDNLNDQVVTLFIKHLIKRKPESNGMILSNSTLNYDTAKFIMNDFIENFMPSRKNRSVFPFELLIYCGLMIHNDYAFASRMIRVSRSWGLPFSFNQIYPFIMYHYTKGEYKQAESWYRELVKHGVKAKASPVKNLFKIARELNWGVTGFVYRKLGIHRNHKRREEMSRIHADQLIPHTILGTPVSSENSSAANPEQFTEDIAFILKHTDVSKSAPYHEA</sequence>
<dbReference type="OrthoDB" id="4075894at2759"/>
<dbReference type="Proteomes" id="UP000005222">
    <property type="component" value="Chromosome I"/>
</dbReference>
<evidence type="ECO:0000313" key="2">
    <source>
        <dbReference type="Proteomes" id="UP000005222"/>
    </source>
</evidence>
<reference evidence="1 2" key="1">
    <citation type="journal article" date="2012" name="G3 (Bethesda)">
        <title>Pichia sorbitophila, an interspecies yeast hybrid reveals early steps of genome resolution following polyploidization.</title>
        <authorList>
            <person name="Leh Louis V."/>
            <person name="Despons L."/>
            <person name="Friedrich A."/>
            <person name="Martin T."/>
            <person name="Durrens P."/>
            <person name="Casaregola S."/>
            <person name="Neuveglise C."/>
            <person name="Fairhead C."/>
            <person name="Marck C."/>
            <person name="Cruz J.A."/>
            <person name="Straub M.L."/>
            <person name="Kugler V."/>
            <person name="Sacerdot C."/>
            <person name="Uzunov Z."/>
            <person name="Thierry A."/>
            <person name="Weiss S."/>
            <person name="Bleykasten C."/>
            <person name="De Montigny J."/>
            <person name="Jacques N."/>
            <person name="Jung P."/>
            <person name="Lemaire M."/>
            <person name="Mallet S."/>
            <person name="Morel G."/>
            <person name="Richard G.F."/>
            <person name="Sarkar A."/>
            <person name="Savel G."/>
            <person name="Schacherer J."/>
            <person name="Seret M.L."/>
            <person name="Talla E."/>
            <person name="Samson G."/>
            <person name="Jubin C."/>
            <person name="Poulain J."/>
            <person name="Vacherie B."/>
            <person name="Barbe V."/>
            <person name="Pelletier E."/>
            <person name="Sherman D.J."/>
            <person name="Westhof E."/>
            <person name="Weissenbach J."/>
            <person name="Baret P.V."/>
            <person name="Wincker P."/>
            <person name="Gaillardin C."/>
            <person name="Dujon B."/>
            <person name="Souciet J.L."/>
        </authorList>
    </citation>
    <scope>NUCLEOTIDE SEQUENCE [LARGE SCALE GENOMIC DNA]</scope>
    <source>
        <strain evidence="2">ATCC MYA-4447 / BCRC 22081 / CBS 7064 / NBRC 10061 / NRRL Y-12695</strain>
    </source>
</reference>
<dbReference type="HOGENOM" id="CLU_370523_0_0_1"/>
<proteinExistence type="predicted"/>
<evidence type="ECO:0000313" key="1">
    <source>
        <dbReference type="EMBL" id="CCE81349.1"/>
    </source>
</evidence>
<protein>
    <submittedName>
        <fullName evidence="1">Piso0_001247 protein</fullName>
    </submittedName>
</protein>
<keyword evidence="2" id="KW-1185">Reference proteome</keyword>
<dbReference type="EMBL" id="FO082051">
    <property type="protein sequence ID" value="CCE81349.1"/>
    <property type="molecule type" value="Genomic_DNA"/>
</dbReference>
<accession>G8YDV0</accession>
<name>G8YDV0_PICSO</name>
<dbReference type="OMA" id="PFIMFHY"/>
<dbReference type="AlphaFoldDB" id="G8YDV0"/>